<dbReference type="AlphaFoldDB" id="A0A397SAJ2"/>
<dbReference type="Proteomes" id="UP000265703">
    <property type="component" value="Unassembled WGS sequence"/>
</dbReference>
<reference evidence="1 2" key="1">
    <citation type="submission" date="2018-06" db="EMBL/GenBank/DDBJ databases">
        <title>Comparative genomics reveals the genomic features of Rhizophagus irregularis, R. cerebriforme, R. diaphanum and Gigaspora rosea, and their symbiotic lifestyle signature.</title>
        <authorList>
            <person name="Morin E."/>
            <person name="San Clemente H."/>
            <person name="Chen E.C.H."/>
            <person name="De La Providencia I."/>
            <person name="Hainaut M."/>
            <person name="Kuo A."/>
            <person name="Kohler A."/>
            <person name="Murat C."/>
            <person name="Tang N."/>
            <person name="Roy S."/>
            <person name="Loubradou J."/>
            <person name="Henrissat B."/>
            <person name="Grigoriev I.V."/>
            <person name="Corradi N."/>
            <person name="Roux C."/>
            <person name="Martin F.M."/>
        </authorList>
    </citation>
    <scope>NUCLEOTIDE SEQUENCE [LARGE SCALE GENOMIC DNA]</scope>
    <source>
        <strain evidence="1 2">DAOM 227022</strain>
    </source>
</reference>
<proteinExistence type="predicted"/>
<comment type="caution">
    <text evidence="1">The sequence shown here is derived from an EMBL/GenBank/DDBJ whole genome shotgun (WGS) entry which is preliminary data.</text>
</comment>
<dbReference type="EMBL" id="QKYT01000662">
    <property type="protein sequence ID" value="RIA82482.1"/>
    <property type="molecule type" value="Genomic_DNA"/>
</dbReference>
<accession>A0A397SAJ2</accession>
<keyword evidence="2" id="KW-1185">Reference proteome</keyword>
<protein>
    <submittedName>
        <fullName evidence="1">Uncharacterized protein</fullName>
    </submittedName>
</protein>
<evidence type="ECO:0000313" key="2">
    <source>
        <dbReference type="Proteomes" id="UP000265703"/>
    </source>
</evidence>
<organism evidence="1 2">
    <name type="scientific">Glomus cerebriforme</name>
    <dbReference type="NCBI Taxonomy" id="658196"/>
    <lineage>
        <taxon>Eukaryota</taxon>
        <taxon>Fungi</taxon>
        <taxon>Fungi incertae sedis</taxon>
        <taxon>Mucoromycota</taxon>
        <taxon>Glomeromycotina</taxon>
        <taxon>Glomeromycetes</taxon>
        <taxon>Glomerales</taxon>
        <taxon>Glomeraceae</taxon>
        <taxon>Glomus</taxon>
    </lineage>
</organism>
<sequence>MEDLAKGSTYTQVPWQTHCPNAMLQELYWENCRLNKDSRYLKSYNVGDRKAKGVSCFVLLEVLHNVPNERLNKREISCYFLPEGTCLSEGLALIYTYKMKLRFPSGEQTGFHFVIAPTIRMTKENCEQLIRGLNWQICTIKASAEMIELVSRDDDLDGIEDFRMNEVYWLMEIWHEQTTCTMDQLHANDIHTWIVLDKPSFQDLIMHEPRAYIVFSALAYLNARTPTSHVTELTYLGNILGELEDNFGWKSSDMYVISTK</sequence>
<name>A0A397SAJ2_9GLOM</name>
<dbReference type="OrthoDB" id="2303598at2759"/>
<evidence type="ECO:0000313" key="1">
    <source>
        <dbReference type="EMBL" id="RIA82482.1"/>
    </source>
</evidence>
<gene>
    <name evidence="1" type="ORF">C1645_835308</name>
</gene>